<dbReference type="GO" id="GO:0006355">
    <property type="term" value="P:regulation of DNA-templated transcription"/>
    <property type="evidence" value="ECO:0007669"/>
    <property type="project" value="UniProtKB-ARBA"/>
</dbReference>
<evidence type="ECO:0000256" key="6">
    <source>
        <dbReference type="ARBA" id="ARBA00023242"/>
    </source>
</evidence>
<dbReference type="FunFam" id="3.30.160.60:FF:000452">
    <property type="entry name" value="Transcription factor Ovo-like 2"/>
    <property type="match status" value="1"/>
</dbReference>
<evidence type="ECO:0000256" key="8">
    <source>
        <dbReference type="SAM" id="MobiDB-lite"/>
    </source>
</evidence>
<dbReference type="GO" id="GO:0008270">
    <property type="term" value="F:zinc ion binding"/>
    <property type="evidence" value="ECO:0007669"/>
    <property type="project" value="UniProtKB-KW"/>
</dbReference>
<dbReference type="PROSITE" id="PS00028">
    <property type="entry name" value="ZINC_FINGER_C2H2_1"/>
    <property type="match status" value="3"/>
</dbReference>
<keyword evidence="6" id="KW-0539">Nucleus</keyword>
<feature type="compositionally biased region" description="Polar residues" evidence="8">
    <location>
        <begin position="237"/>
        <end position="247"/>
    </location>
</feature>
<feature type="region of interest" description="Disordered" evidence="8">
    <location>
        <begin position="452"/>
        <end position="473"/>
    </location>
</feature>
<proteinExistence type="predicted"/>
<dbReference type="InterPro" id="IPR036236">
    <property type="entry name" value="Znf_C2H2_sf"/>
</dbReference>
<dbReference type="Proteomes" id="UP001626550">
    <property type="component" value="Unassembled WGS sequence"/>
</dbReference>
<comment type="caution">
    <text evidence="10">The sequence shown here is derived from an EMBL/GenBank/DDBJ whole genome shotgun (WGS) entry which is preliminary data.</text>
</comment>
<dbReference type="SMART" id="SM00355">
    <property type="entry name" value="ZnF_C2H2"/>
    <property type="match status" value="4"/>
</dbReference>
<comment type="subcellular location">
    <subcellularLocation>
        <location evidence="1">Nucleus</location>
    </subcellularLocation>
</comment>
<keyword evidence="3" id="KW-0677">Repeat</keyword>
<keyword evidence="5" id="KW-0862">Zinc</keyword>
<dbReference type="EMBL" id="JBJKFK010000634">
    <property type="protein sequence ID" value="KAL3315940.1"/>
    <property type="molecule type" value="Genomic_DNA"/>
</dbReference>
<keyword evidence="2" id="KW-0479">Metal-binding</keyword>
<dbReference type="InterPro" id="IPR027756">
    <property type="entry name" value="Ovo-like"/>
</dbReference>
<feature type="compositionally biased region" description="Acidic residues" evidence="8">
    <location>
        <begin position="216"/>
        <end position="232"/>
    </location>
</feature>
<dbReference type="PANTHER" id="PTHR10032">
    <property type="entry name" value="ZINC FINGER PROTEIN WITH KRAB AND SCAN DOMAINS"/>
    <property type="match status" value="1"/>
</dbReference>
<evidence type="ECO:0000256" key="4">
    <source>
        <dbReference type="ARBA" id="ARBA00022771"/>
    </source>
</evidence>
<evidence type="ECO:0000256" key="2">
    <source>
        <dbReference type="ARBA" id="ARBA00022723"/>
    </source>
</evidence>
<evidence type="ECO:0000256" key="1">
    <source>
        <dbReference type="ARBA" id="ARBA00004123"/>
    </source>
</evidence>
<evidence type="ECO:0000313" key="10">
    <source>
        <dbReference type="EMBL" id="KAL3315940.1"/>
    </source>
</evidence>
<evidence type="ECO:0000256" key="5">
    <source>
        <dbReference type="ARBA" id="ARBA00022833"/>
    </source>
</evidence>
<accession>A0ABD2Q8P5</accession>
<organism evidence="10 11">
    <name type="scientific">Cichlidogyrus casuarinus</name>
    <dbReference type="NCBI Taxonomy" id="1844966"/>
    <lineage>
        <taxon>Eukaryota</taxon>
        <taxon>Metazoa</taxon>
        <taxon>Spiralia</taxon>
        <taxon>Lophotrochozoa</taxon>
        <taxon>Platyhelminthes</taxon>
        <taxon>Monogenea</taxon>
        <taxon>Monopisthocotylea</taxon>
        <taxon>Dactylogyridea</taxon>
        <taxon>Ancyrocephalidae</taxon>
        <taxon>Cichlidogyrus</taxon>
    </lineage>
</organism>
<keyword evidence="4 7" id="KW-0863">Zinc-finger</keyword>
<evidence type="ECO:0000256" key="7">
    <source>
        <dbReference type="PROSITE-ProRule" id="PRU00042"/>
    </source>
</evidence>
<dbReference type="PROSITE" id="PS50157">
    <property type="entry name" value="ZINC_FINGER_C2H2_2"/>
    <property type="match status" value="3"/>
</dbReference>
<feature type="region of interest" description="Disordered" evidence="8">
    <location>
        <begin position="201"/>
        <end position="247"/>
    </location>
</feature>
<feature type="domain" description="C2H2-type" evidence="9">
    <location>
        <begin position="345"/>
        <end position="372"/>
    </location>
</feature>
<feature type="compositionally biased region" description="Polar residues" evidence="8">
    <location>
        <begin position="460"/>
        <end position="473"/>
    </location>
</feature>
<dbReference type="Gene3D" id="3.30.160.60">
    <property type="entry name" value="Classic Zinc Finger"/>
    <property type="match status" value="2"/>
</dbReference>
<protein>
    <submittedName>
        <fullName evidence="10">Zinc finger and SCAN domain-containing protein 5B</fullName>
    </submittedName>
</protein>
<dbReference type="GO" id="GO:0005634">
    <property type="term" value="C:nucleus"/>
    <property type="evidence" value="ECO:0007669"/>
    <property type="project" value="UniProtKB-SubCell"/>
</dbReference>
<feature type="region of interest" description="Disordered" evidence="8">
    <location>
        <begin position="104"/>
        <end position="133"/>
    </location>
</feature>
<dbReference type="PANTHER" id="PTHR10032:SF271">
    <property type="entry name" value="RH12261P-RELATED"/>
    <property type="match status" value="1"/>
</dbReference>
<sequence>MLKKVEDFIYRNALPNQIELSLPTEYIVVARTNERCYRALFIRRLSFSAHLRKKASIVNMDMDFIVQNSVAENDSVHSSPSHDFCHSSSLLLSSTDSFLLTSASTSSRSNKSSDGETHKECSEPPPVDLRKKKSNNFTVEQLLNVSPPPEQEPQQQKIQLLPSNLLANILLNLSSANNRLHFAQLFRDCLFQQQHLAGTKRSYSCAESVTEKEHSEDEEERENEDNEDEDEVSTTNAANKSNHSTCSLDGNKDPAIFFNPEPENAKELIREMLKNNNPLLKFVNDGMAIKNPFAVDRKTQLSILTNMLCVKLQDGSFKCTGCGRTTDKLRPMQQHLLSHSGCKFNLCIKCLKGFNDKYDMKRHTRKHTFVKPFQCPECSRAFSQRCSLEGHRRKIHQVVFNYTPNQRREVVRVCERCGYSCPDVEQLVEHLNTQHPGDPCIERVEKQAKRMRDRKFKHSALQQEQLPDNASWQPTTQNWMQFQEIWKKISENKNEQL</sequence>
<dbReference type="InterPro" id="IPR013087">
    <property type="entry name" value="Znf_C2H2_type"/>
</dbReference>
<feature type="domain" description="C2H2-type" evidence="9">
    <location>
        <begin position="373"/>
        <end position="396"/>
    </location>
</feature>
<name>A0ABD2Q8P5_9PLAT</name>
<feature type="domain" description="C2H2-type" evidence="9">
    <location>
        <begin position="317"/>
        <end position="344"/>
    </location>
</feature>
<dbReference type="Pfam" id="PF00096">
    <property type="entry name" value="zf-C2H2"/>
    <property type="match status" value="1"/>
</dbReference>
<gene>
    <name evidence="10" type="primary">ZSCAN5B</name>
    <name evidence="10" type="ORF">Ciccas_005416</name>
</gene>
<evidence type="ECO:0000256" key="3">
    <source>
        <dbReference type="ARBA" id="ARBA00022737"/>
    </source>
</evidence>
<feature type="compositionally biased region" description="Basic and acidic residues" evidence="8">
    <location>
        <begin position="111"/>
        <end position="122"/>
    </location>
</feature>
<keyword evidence="11" id="KW-1185">Reference proteome</keyword>
<reference evidence="10 11" key="1">
    <citation type="submission" date="2024-11" db="EMBL/GenBank/DDBJ databases">
        <title>Adaptive evolution of stress response genes in parasites aligns with host niche diversity.</title>
        <authorList>
            <person name="Hahn C."/>
            <person name="Resl P."/>
        </authorList>
    </citation>
    <scope>NUCLEOTIDE SEQUENCE [LARGE SCALE GENOMIC DNA]</scope>
    <source>
        <strain evidence="10">EGGRZ-B1_66</strain>
        <tissue evidence="10">Body</tissue>
    </source>
</reference>
<evidence type="ECO:0000259" key="9">
    <source>
        <dbReference type="PROSITE" id="PS50157"/>
    </source>
</evidence>
<dbReference type="SUPFAM" id="SSF57667">
    <property type="entry name" value="beta-beta-alpha zinc fingers"/>
    <property type="match status" value="2"/>
</dbReference>
<dbReference type="AlphaFoldDB" id="A0ABD2Q8P5"/>
<evidence type="ECO:0000313" key="11">
    <source>
        <dbReference type="Proteomes" id="UP001626550"/>
    </source>
</evidence>